<evidence type="ECO:0000256" key="4">
    <source>
        <dbReference type="PROSITE-ProRule" id="PRU00146"/>
    </source>
</evidence>
<evidence type="ECO:0000256" key="5">
    <source>
        <dbReference type="SAM" id="MobiDB-lite"/>
    </source>
</evidence>
<keyword evidence="8" id="KW-1185">Reference proteome</keyword>
<dbReference type="EMBL" id="KI925454">
    <property type="protein sequence ID" value="ETW87824.1"/>
    <property type="molecule type" value="Genomic_DNA"/>
</dbReference>
<dbReference type="InParanoid" id="W4KQ64"/>
<keyword evidence="2 4" id="KW-0863">Zinc-finger</keyword>
<gene>
    <name evidence="7" type="ORF">HETIRDRAFT_448239</name>
</gene>
<dbReference type="InterPro" id="IPR001965">
    <property type="entry name" value="Znf_PHD"/>
</dbReference>
<dbReference type="Gene3D" id="3.30.40.10">
    <property type="entry name" value="Zinc/RING finger domain, C3HC4 (zinc finger)"/>
    <property type="match status" value="1"/>
</dbReference>
<feature type="region of interest" description="Disordered" evidence="5">
    <location>
        <begin position="1"/>
        <end position="33"/>
    </location>
</feature>
<feature type="region of interest" description="Disordered" evidence="5">
    <location>
        <begin position="147"/>
        <end position="204"/>
    </location>
</feature>
<dbReference type="GeneID" id="20675836"/>
<dbReference type="Pfam" id="PF00628">
    <property type="entry name" value="PHD"/>
    <property type="match status" value="1"/>
</dbReference>
<feature type="compositionally biased region" description="Low complexity" evidence="5">
    <location>
        <begin position="77"/>
        <end position="88"/>
    </location>
</feature>
<feature type="region of interest" description="Disordered" evidence="5">
    <location>
        <begin position="58"/>
        <end position="134"/>
    </location>
</feature>
<keyword evidence="1" id="KW-0479">Metal-binding</keyword>
<evidence type="ECO:0000313" key="8">
    <source>
        <dbReference type="Proteomes" id="UP000030671"/>
    </source>
</evidence>
<organism evidence="7 8">
    <name type="scientific">Heterobasidion irregulare (strain TC 32-1)</name>
    <dbReference type="NCBI Taxonomy" id="747525"/>
    <lineage>
        <taxon>Eukaryota</taxon>
        <taxon>Fungi</taxon>
        <taxon>Dikarya</taxon>
        <taxon>Basidiomycota</taxon>
        <taxon>Agaricomycotina</taxon>
        <taxon>Agaricomycetes</taxon>
        <taxon>Russulales</taxon>
        <taxon>Bondarzewiaceae</taxon>
        <taxon>Heterobasidion</taxon>
        <taxon>Heterobasidion annosum species complex</taxon>
    </lineage>
</organism>
<evidence type="ECO:0000313" key="7">
    <source>
        <dbReference type="EMBL" id="ETW87824.1"/>
    </source>
</evidence>
<dbReference type="InterPro" id="IPR019786">
    <property type="entry name" value="Zinc_finger_PHD-type_CS"/>
</dbReference>
<keyword evidence="3" id="KW-0862">Zinc</keyword>
<dbReference type="OrthoDB" id="436852at2759"/>
<feature type="region of interest" description="Disordered" evidence="5">
    <location>
        <begin position="396"/>
        <end position="441"/>
    </location>
</feature>
<dbReference type="InterPro" id="IPR011011">
    <property type="entry name" value="Znf_FYVE_PHD"/>
</dbReference>
<dbReference type="InterPro" id="IPR019787">
    <property type="entry name" value="Znf_PHD-finger"/>
</dbReference>
<protein>
    <recommendedName>
        <fullName evidence="6">PHD-type domain-containing protein</fullName>
    </recommendedName>
</protein>
<feature type="region of interest" description="Disordered" evidence="5">
    <location>
        <begin position="292"/>
        <end position="312"/>
    </location>
</feature>
<evidence type="ECO:0000259" key="6">
    <source>
        <dbReference type="PROSITE" id="PS50016"/>
    </source>
</evidence>
<feature type="compositionally biased region" description="Basic residues" evidence="5">
    <location>
        <begin position="402"/>
        <end position="414"/>
    </location>
</feature>
<dbReference type="Proteomes" id="UP000030671">
    <property type="component" value="Unassembled WGS sequence"/>
</dbReference>
<feature type="compositionally biased region" description="Polar residues" evidence="5">
    <location>
        <begin position="99"/>
        <end position="134"/>
    </location>
</feature>
<dbReference type="PROSITE" id="PS50016">
    <property type="entry name" value="ZF_PHD_2"/>
    <property type="match status" value="1"/>
</dbReference>
<feature type="compositionally biased region" description="Basic and acidic residues" evidence="5">
    <location>
        <begin position="427"/>
        <end position="440"/>
    </location>
</feature>
<name>W4KQ64_HETIT</name>
<dbReference type="RefSeq" id="XP_009541682.1">
    <property type="nucleotide sequence ID" value="XM_009543387.1"/>
</dbReference>
<feature type="compositionally biased region" description="Polar residues" evidence="5">
    <location>
        <begin position="10"/>
        <end position="33"/>
    </location>
</feature>
<dbReference type="SUPFAM" id="SSF57903">
    <property type="entry name" value="FYVE/PHD zinc finger"/>
    <property type="match status" value="1"/>
</dbReference>
<dbReference type="eggNOG" id="ENOG502SDWN">
    <property type="taxonomic scope" value="Eukaryota"/>
</dbReference>
<dbReference type="PROSITE" id="PS01359">
    <property type="entry name" value="ZF_PHD_1"/>
    <property type="match status" value="1"/>
</dbReference>
<proteinExistence type="predicted"/>
<dbReference type="InterPro" id="IPR013083">
    <property type="entry name" value="Znf_RING/FYVE/PHD"/>
</dbReference>
<feature type="compositionally biased region" description="Polar residues" evidence="5">
    <location>
        <begin position="653"/>
        <end position="688"/>
    </location>
</feature>
<feature type="compositionally biased region" description="Polar residues" evidence="5">
    <location>
        <begin position="764"/>
        <end position="776"/>
    </location>
</feature>
<feature type="domain" description="PHD-type" evidence="6">
    <location>
        <begin position="542"/>
        <end position="594"/>
    </location>
</feature>
<sequence>MHIDTDTRSDPSNALSESLQNSSQPSGLETVSTPEAHLDGSRQVFGLNRVAHLPTPLSPNNLAPYMNGNQHSPTHQPMLPSALSSSSAGQFSRPHFDPSSASQSGQMITPDSRIRSSSPKTPQLPLGSTNGSSAIKTDLSISLQEPFSQNRDPVSPPHSHSRLSSPFTPRPAPTESSTIQVPNTPPFPSRITATDLSDRPPGGEIDRIRAEHARALAAQMRESEARRPEYLRRARRTLPPADAAAASSADPGLGITETPVRGRRLELWGIHETSEESFEERLMAGGYSGYGSTGSPSAAAMSVEPPRTPQRVSASRALEWANFVTPGPPGSSSAIPAEAEAAEGDSSDKALRKRRRLEAFEREDGARKRTLHPVEVEGKGRVLLDMTAEELPELIEDLGHSPTRRRGGRRKRRGAQAGSGKMRGKGRWKEEARETERDALAPDWPDSEFPWYLRTFERREREQLEHAERMKTIARFFETGSDEDESEEEKEEAMVVDEGGRKLVFNPCDPADARAVLLSKRCVRALASGRQLGMDVHTPEDEVVCVCHGRDDGRELVQCDECRTWYHLECIGVKDISELGQEEDPWFCHRCVAERLRADDYGPVDPTMILMTTVDPSVAARRHAYDPLFYQGALTDSPIVSWAPSRPPTTPTNNRDGTELSTRSSWGDSSRHGPSTPRTSTHRVQIYTTPDAIDPFQPHDSPFDPTSTPSRGIRFGAPFATPKGGSALWAGRIPTTGPFSTPSKPLFPRRLHAPSSAANALYDDTSSGFQPSSSPTAGLPAWDDTPVDRTDPRPIAMLPRRSAESPLMGRGIPKRPELEDSPLLLATQRR</sequence>
<feature type="region of interest" description="Disordered" evidence="5">
    <location>
        <begin position="763"/>
        <end position="830"/>
    </location>
</feature>
<evidence type="ECO:0000256" key="2">
    <source>
        <dbReference type="ARBA" id="ARBA00022771"/>
    </source>
</evidence>
<dbReference type="GO" id="GO:0008270">
    <property type="term" value="F:zinc ion binding"/>
    <property type="evidence" value="ECO:0007669"/>
    <property type="project" value="UniProtKB-KW"/>
</dbReference>
<feature type="compositionally biased region" description="Low complexity" evidence="5">
    <location>
        <begin position="330"/>
        <end position="339"/>
    </location>
</feature>
<dbReference type="HOGENOM" id="CLU_013082_0_0_1"/>
<dbReference type="SMART" id="SM00249">
    <property type="entry name" value="PHD"/>
    <property type="match status" value="1"/>
</dbReference>
<evidence type="ECO:0000256" key="1">
    <source>
        <dbReference type="ARBA" id="ARBA00022723"/>
    </source>
</evidence>
<dbReference type="AlphaFoldDB" id="W4KQ64"/>
<evidence type="ECO:0000256" key="3">
    <source>
        <dbReference type="ARBA" id="ARBA00022833"/>
    </source>
</evidence>
<dbReference type="STRING" id="747525.W4KQ64"/>
<accession>W4KQ64</accession>
<dbReference type="KEGG" id="hir:HETIRDRAFT_448239"/>
<reference evidence="7 8" key="1">
    <citation type="journal article" date="2012" name="New Phytol.">
        <title>Insight into trade-off between wood decay and parasitism from the genome of a fungal forest pathogen.</title>
        <authorList>
            <person name="Olson A."/>
            <person name="Aerts A."/>
            <person name="Asiegbu F."/>
            <person name="Belbahri L."/>
            <person name="Bouzid O."/>
            <person name="Broberg A."/>
            <person name="Canback B."/>
            <person name="Coutinho P.M."/>
            <person name="Cullen D."/>
            <person name="Dalman K."/>
            <person name="Deflorio G."/>
            <person name="van Diepen L.T."/>
            <person name="Dunand C."/>
            <person name="Duplessis S."/>
            <person name="Durling M."/>
            <person name="Gonthier P."/>
            <person name="Grimwood J."/>
            <person name="Fossdal C.G."/>
            <person name="Hansson D."/>
            <person name="Henrissat B."/>
            <person name="Hietala A."/>
            <person name="Himmelstrand K."/>
            <person name="Hoffmeister D."/>
            <person name="Hogberg N."/>
            <person name="James T.Y."/>
            <person name="Karlsson M."/>
            <person name="Kohler A."/>
            <person name="Kues U."/>
            <person name="Lee Y.H."/>
            <person name="Lin Y.C."/>
            <person name="Lind M."/>
            <person name="Lindquist E."/>
            <person name="Lombard V."/>
            <person name="Lucas S."/>
            <person name="Lunden K."/>
            <person name="Morin E."/>
            <person name="Murat C."/>
            <person name="Park J."/>
            <person name="Raffaello T."/>
            <person name="Rouze P."/>
            <person name="Salamov A."/>
            <person name="Schmutz J."/>
            <person name="Solheim H."/>
            <person name="Stahlberg J."/>
            <person name="Velez H."/>
            <person name="de Vries R.P."/>
            <person name="Wiebenga A."/>
            <person name="Woodward S."/>
            <person name="Yakovlev I."/>
            <person name="Garbelotto M."/>
            <person name="Martin F."/>
            <person name="Grigoriev I.V."/>
            <person name="Stenlid J."/>
        </authorList>
    </citation>
    <scope>NUCLEOTIDE SEQUENCE [LARGE SCALE GENOMIC DNA]</scope>
    <source>
        <strain evidence="7 8">TC 32-1</strain>
    </source>
</reference>
<feature type="region of interest" description="Disordered" evidence="5">
    <location>
        <begin position="326"/>
        <end position="350"/>
    </location>
</feature>
<feature type="region of interest" description="Disordered" evidence="5">
    <location>
        <begin position="640"/>
        <end position="711"/>
    </location>
</feature>
<dbReference type="CDD" id="cd15522">
    <property type="entry name" value="PHD_TAF3"/>
    <property type="match status" value="1"/>
</dbReference>